<dbReference type="InterPro" id="IPR025542">
    <property type="entry name" value="YacH"/>
</dbReference>
<feature type="domain" description="UVR" evidence="2">
    <location>
        <begin position="136"/>
        <end position="171"/>
    </location>
</feature>
<sequence>MLCQKCHERQANVHVNQIINGKLSALHLCEQCAKESGDFLTQFTGGQNPFDFHQLLSGLLNMESPTGVSSPSVSTQVQCQNCGMTYAQFSKVGRFGCPECYDNFEQRLEPLLRRIQSNTMHTGKVPNKSGERVKMRKTLETLRRELQQAVAAEQFEQAAQLRDKIRALESQMGE</sequence>
<keyword evidence="3" id="KW-0418">Kinase</keyword>
<dbReference type="PIRSF" id="PIRSF015034">
    <property type="entry name" value="YacH"/>
    <property type="match status" value="1"/>
</dbReference>
<protein>
    <submittedName>
        <fullName evidence="3">Protein arginine kinase activator</fullName>
    </submittedName>
</protein>
<dbReference type="PROSITE" id="PS50151">
    <property type="entry name" value="UVR"/>
    <property type="match status" value="1"/>
</dbReference>
<evidence type="ECO:0000256" key="1">
    <source>
        <dbReference type="SAM" id="Coils"/>
    </source>
</evidence>
<dbReference type="InterPro" id="IPR001943">
    <property type="entry name" value="UVR_dom"/>
</dbReference>
<dbReference type="PANTHER" id="PTHR38430">
    <property type="entry name" value="PROTEIN-ARGININE KINASE ACTIVATOR PROTEIN"/>
    <property type="match status" value="1"/>
</dbReference>
<name>A0ABT9LW52_9BACL</name>
<dbReference type="SUPFAM" id="SSF46600">
    <property type="entry name" value="C-terminal UvrC-binding domain of UvrB"/>
    <property type="match status" value="1"/>
</dbReference>
<keyword evidence="3" id="KW-0808">Transferase</keyword>
<dbReference type="Gene3D" id="4.10.860.10">
    <property type="entry name" value="UVR domain"/>
    <property type="match status" value="1"/>
</dbReference>
<dbReference type="PANTHER" id="PTHR38430:SF1">
    <property type="entry name" value="PROTEIN-ARGININE KINASE ACTIVATOR PROTEIN"/>
    <property type="match status" value="1"/>
</dbReference>
<dbReference type="Proteomes" id="UP001229209">
    <property type="component" value="Unassembled WGS sequence"/>
</dbReference>
<dbReference type="InterPro" id="IPR036876">
    <property type="entry name" value="UVR_dom_sf"/>
</dbReference>
<dbReference type="Pfam" id="PF02151">
    <property type="entry name" value="UVR"/>
    <property type="match status" value="1"/>
</dbReference>
<organism evidence="3 4">
    <name type="scientific">Alicyclobacillus tolerans</name>
    <dbReference type="NCBI Taxonomy" id="90970"/>
    <lineage>
        <taxon>Bacteria</taxon>
        <taxon>Bacillati</taxon>
        <taxon>Bacillota</taxon>
        <taxon>Bacilli</taxon>
        <taxon>Bacillales</taxon>
        <taxon>Alicyclobacillaceae</taxon>
        <taxon>Alicyclobacillus</taxon>
    </lineage>
</organism>
<dbReference type="GO" id="GO:0016301">
    <property type="term" value="F:kinase activity"/>
    <property type="evidence" value="ECO:0007669"/>
    <property type="project" value="UniProtKB-KW"/>
</dbReference>
<evidence type="ECO:0000259" key="2">
    <source>
        <dbReference type="PROSITE" id="PS50151"/>
    </source>
</evidence>
<comment type="caution">
    <text evidence="3">The sequence shown here is derived from an EMBL/GenBank/DDBJ whole genome shotgun (WGS) entry which is preliminary data.</text>
</comment>
<keyword evidence="4" id="KW-1185">Reference proteome</keyword>
<evidence type="ECO:0000313" key="3">
    <source>
        <dbReference type="EMBL" id="MDP9728472.1"/>
    </source>
</evidence>
<evidence type="ECO:0000313" key="4">
    <source>
        <dbReference type="Proteomes" id="UP001229209"/>
    </source>
</evidence>
<proteinExistence type="predicted"/>
<accession>A0ABT9LW52</accession>
<keyword evidence="1" id="KW-0175">Coiled coil</keyword>
<dbReference type="EMBL" id="JAURUO010000007">
    <property type="protein sequence ID" value="MDP9728472.1"/>
    <property type="molecule type" value="Genomic_DNA"/>
</dbReference>
<feature type="coiled-coil region" evidence="1">
    <location>
        <begin position="132"/>
        <end position="171"/>
    </location>
</feature>
<reference evidence="3 4" key="1">
    <citation type="submission" date="2023-07" db="EMBL/GenBank/DDBJ databases">
        <title>Genomic Encyclopedia of Type Strains, Phase IV (KMG-IV): sequencing the most valuable type-strain genomes for metagenomic binning, comparative biology and taxonomic classification.</title>
        <authorList>
            <person name="Goeker M."/>
        </authorList>
    </citation>
    <scope>NUCLEOTIDE SEQUENCE [LARGE SCALE GENOMIC DNA]</scope>
    <source>
        <strain evidence="3 4">DSM 25924</strain>
    </source>
</reference>
<dbReference type="RefSeq" id="WP_203114952.1">
    <property type="nucleotide sequence ID" value="NZ_JAURUO010000007.1"/>
</dbReference>
<gene>
    <name evidence="3" type="ORF">J2S04_001422</name>
</gene>